<feature type="region of interest" description="Disordered" evidence="1">
    <location>
        <begin position="52"/>
        <end position="71"/>
    </location>
</feature>
<gene>
    <name evidence="2" type="ORF">MKW98_023945</name>
</gene>
<keyword evidence="3" id="KW-1185">Reference proteome</keyword>
<dbReference type="Proteomes" id="UP001202328">
    <property type="component" value="Unassembled WGS sequence"/>
</dbReference>
<feature type="compositionally biased region" description="Basic and acidic residues" evidence="1">
    <location>
        <begin position="52"/>
        <end position="62"/>
    </location>
</feature>
<dbReference type="EMBL" id="JAJJMB010007708">
    <property type="protein sequence ID" value="KAI3928344.1"/>
    <property type="molecule type" value="Genomic_DNA"/>
</dbReference>
<proteinExistence type="predicted"/>
<accession>A0AAD4SZR5</accession>
<protein>
    <submittedName>
        <fullName evidence="2">Uncharacterized protein</fullName>
    </submittedName>
</protein>
<name>A0AAD4SZR5_9MAGN</name>
<reference evidence="2" key="1">
    <citation type="submission" date="2022-04" db="EMBL/GenBank/DDBJ databases">
        <title>A functionally conserved STORR gene fusion in Papaver species that diverged 16.8 million years ago.</title>
        <authorList>
            <person name="Catania T."/>
        </authorList>
    </citation>
    <scope>NUCLEOTIDE SEQUENCE</scope>
    <source>
        <strain evidence="2">S-188037</strain>
    </source>
</reference>
<dbReference type="AlphaFoldDB" id="A0AAD4SZR5"/>
<evidence type="ECO:0000256" key="1">
    <source>
        <dbReference type="SAM" id="MobiDB-lite"/>
    </source>
</evidence>
<evidence type="ECO:0000313" key="2">
    <source>
        <dbReference type="EMBL" id="KAI3928344.1"/>
    </source>
</evidence>
<sequence length="105" mass="11980">MKRKADKPALQDFVPPEHESPMQKDSRELNERRALHAEATTKVFARNAKEAEMNREMSRHLEVAPTNTGTKVMKSNVETKTLSQIEDEVPLAIRKKALVRAKDNN</sequence>
<feature type="compositionally biased region" description="Basic and acidic residues" evidence="1">
    <location>
        <begin position="15"/>
        <end position="29"/>
    </location>
</feature>
<comment type="caution">
    <text evidence="2">The sequence shown here is derived from an EMBL/GenBank/DDBJ whole genome shotgun (WGS) entry which is preliminary data.</text>
</comment>
<evidence type="ECO:0000313" key="3">
    <source>
        <dbReference type="Proteomes" id="UP001202328"/>
    </source>
</evidence>
<organism evidence="2 3">
    <name type="scientific">Papaver atlanticum</name>
    <dbReference type="NCBI Taxonomy" id="357466"/>
    <lineage>
        <taxon>Eukaryota</taxon>
        <taxon>Viridiplantae</taxon>
        <taxon>Streptophyta</taxon>
        <taxon>Embryophyta</taxon>
        <taxon>Tracheophyta</taxon>
        <taxon>Spermatophyta</taxon>
        <taxon>Magnoliopsida</taxon>
        <taxon>Ranunculales</taxon>
        <taxon>Papaveraceae</taxon>
        <taxon>Papaveroideae</taxon>
        <taxon>Papaver</taxon>
    </lineage>
</organism>
<feature type="region of interest" description="Disordered" evidence="1">
    <location>
        <begin position="1"/>
        <end position="29"/>
    </location>
</feature>